<accession>A0A0E9W4R7</accession>
<protein>
    <submittedName>
        <fullName evidence="1">Uncharacterized protein</fullName>
    </submittedName>
</protein>
<dbReference type="EMBL" id="GBXM01023240">
    <property type="protein sequence ID" value="JAH85337.1"/>
    <property type="molecule type" value="Transcribed_RNA"/>
</dbReference>
<organism evidence="1">
    <name type="scientific">Anguilla anguilla</name>
    <name type="common">European freshwater eel</name>
    <name type="synonym">Muraena anguilla</name>
    <dbReference type="NCBI Taxonomy" id="7936"/>
    <lineage>
        <taxon>Eukaryota</taxon>
        <taxon>Metazoa</taxon>
        <taxon>Chordata</taxon>
        <taxon>Craniata</taxon>
        <taxon>Vertebrata</taxon>
        <taxon>Euteleostomi</taxon>
        <taxon>Actinopterygii</taxon>
        <taxon>Neopterygii</taxon>
        <taxon>Teleostei</taxon>
        <taxon>Anguilliformes</taxon>
        <taxon>Anguillidae</taxon>
        <taxon>Anguilla</taxon>
    </lineage>
</organism>
<proteinExistence type="predicted"/>
<name>A0A0E9W4R7_ANGAN</name>
<dbReference type="AlphaFoldDB" id="A0A0E9W4R7"/>
<sequence length="49" mass="5604">MICSILLQSNILYLCYPIFHLIKNIEMNIFSAHNMLSCVILESMCIPAT</sequence>
<reference evidence="1" key="2">
    <citation type="journal article" date="2015" name="Fish Shellfish Immunol.">
        <title>Early steps in the European eel (Anguilla anguilla)-Vibrio vulnificus interaction in the gills: Role of the RtxA13 toxin.</title>
        <authorList>
            <person name="Callol A."/>
            <person name="Pajuelo D."/>
            <person name="Ebbesson L."/>
            <person name="Teles M."/>
            <person name="MacKenzie S."/>
            <person name="Amaro C."/>
        </authorList>
    </citation>
    <scope>NUCLEOTIDE SEQUENCE</scope>
</reference>
<reference evidence="1" key="1">
    <citation type="submission" date="2014-11" db="EMBL/GenBank/DDBJ databases">
        <authorList>
            <person name="Amaro Gonzalez C."/>
        </authorList>
    </citation>
    <scope>NUCLEOTIDE SEQUENCE</scope>
</reference>
<evidence type="ECO:0000313" key="1">
    <source>
        <dbReference type="EMBL" id="JAH85337.1"/>
    </source>
</evidence>